<dbReference type="EMBL" id="LR027516">
    <property type="protein sequence ID" value="VCU50032.1"/>
    <property type="molecule type" value="Genomic_DNA"/>
</dbReference>
<sequence>MPGRFNTDRLAELGIAPSVGSRGDCYDNALAVNVASKSELINRGRPWRCIDDVKLATAEWLAGTTRNACTKP</sequence>
<gene>
    <name evidence="1" type="ORF">DKC2_1869</name>
</gene>
<dbReference type="AlphaFoldDB" id="A0AAQ2U6N7"/>
<evidence type="ECO:0000313" key="1">
    <source>
        <dbReference type="EMBL" id="VCU50032.1"/>
    </source>
</evidence>
<protein>
    <submittedName>
        <fullName evidence="1">Integrase core domain protein</fullName>
    </submittedName>
</protein>
<reference evidence="1 2" key="1">
    <citation type="submission" date="2018-08" db="EMBL/GenBank/DDBJ databases">
        <authorList>
            <person name="Fokvardsen B D."/>
            <person name="Norman A."/>
        </authorList>
    </citation>
    <scope>NUCLEOTIDE SEQUENCE [LARGE SCALE GENOMIC DNA]</scope>
    <source>
        <strain evidence="1 2">DKC2</strain>
    </source>
</reference>
<dbReference type="Proteomes" id="UP000300237">
    <property type="component" value="Chromosome"/>
</dbReference>
<accession>A0AAQ2U6N7</accession>
<proteinExistence type="predicted"/>
<name>A0AAQ2U6N7_MYCTX</name>
<evidence type="ECO:0000313" key="2">
    <source>
        <dbReference type="Proteomes" id="UP000300237"/>
    </source>
</evidence>
<organism evidence="1 2">
    <name type="scientific">Mycobacterium tuberculosis</name>
    <dbReference type="NCBI Taxonomy" id="1773"/>
    <lineage>
        <taxon>Bacteria</taxon>
        <taxon>Bacillati</taxon>
        <taxon>Actinomycetota</taxon>
        <taxon>Actinomycetes</taxon>
        <taxon>Mycobacteriales</taxon>
        <taxon>Mycobacteriaceae</taxon>
        <taxon>Mycobacterium</taxon>
        <taxon>Mycobacterium tuberculosis complex</taxon>
    </lineage>
</organism>